<name>A0ABT0E988_9GAMM</name>
<dbReference type="InterPro" id="IPR012767">
    <property type="entry name" value="Trehalose_TreY"/>
</dbReference>
<dbReference type="Pfam" id="PF00128">
    <property type="entry name" value="Alpha-amylase"/>
    <property type="match status" value="1"/>
</dbReference>
<dbReference type="InterPro" id="IPR006047">
    <property type="entry name" value="GH13_cat_dom"/>
</dbReference>
<dbReference type="PANTHER" id="PTHR10357:SF216">
    <property type="entry name" value="MALTOOLIGOSYL TREHALOSE SYNTHASE-RELATED"/>
    <property type="match status" value="1"/>
</dbReference>
<dbReference type="EMBL" id="JALKII010000008">
    <property type="protein sequence ID" value="MCK0538401.1"/>
    <property type="molecule type" value="Genomic_DNA"/>
</dbReference>
<dbReference type="InterPro" id="IPR017853">
    <property type="entry name" value="GH"/>
</dbReference>
<reference evidence="3" key="1">
    <citation type="submission" date="2022-04" db="EMBL/GenBank/DDBJ databases">
        <title>Alcanivorax sp. CY1518 draft genome sequence.</title>
        <authorList>
            <person name="Zhao G."/>
            <person name="An M."/>
        </authorList>
    </citation>
    <scope>NUCLEOTIDE SEQUENCE</scope>
    <source>
        <strain evidence="3">CY1518</strain>
    </source>
</reference>
<dbReference type="Gene3D" id="1.10.150.200">
    <property type="entry name" value="Maltooligosyl trehalose synthase, domain 3"/>
    <property type="match status" value="1"/>
</dbReference>
<evidence type="ECO:0000313" key="4">
    <source>
        <dbReference type="Proteomes" id="UP001165524"/>
    </source>
</evidence>
<protein>
    <submittedName>
        <fullName evidence="3">Malto-oligosyltrehalose synthase</fullName>
    </submittedName>
</protein>
<dbReference type="Gene3D" id="3.20.20.80">
    <property type="entry name" value="Glycosidases"/>
    <property type="match status" value="3"/>
</dbReference>
<evidence type="ECO:0000313" key="3">
    <source>
        <dbReference type="EMBL" id="MCK0538401.1"/>
    </source>
</evidence>
<feature type="region of interest" description="Disordered" evidence="1">
    <location>
        <begin position="153"/>
        <end position="172"/>
    </location>
</feature>
<dbReference type="SMART" id="SM00642">
    <property type="entry name" value="Aamy"/>
    <property type="match status" value="1"/>
</dbReference>
<dbReference type="PANTHER" id="PTHR10357">
    <property type="entry name" value="ALPHA-AMYLASE FAMILY MEMBER"/>
    <property type="match status" value="1"/>
</dbReference>
<accession>A0ABT0E988</accession>
<organism evidence="3 4">
    <name type="scientific">Alcanivorax quisquiliarum</name>
    <dbReference type="NCBI Taxonomy" id="2933565"/>
    <lineage>
        <taxon>Bacteria</taxon>
        <taxon>Pseudomonadati</taxon>
        <taxon>Pseudomonadota</taxon>
        <taxon>Gammaproteobacteria</taxon>
        <taxon>Oceanospirillales</taxon>
        <taxon>Alcanivoracaceae</taxon>
        <taxon>Alcanivorax</taxon>
    </lineage>
</organism>
<dbReference type="Gene3D" id="3.30.1590.10">
    <property type="entry name" value="Maltooligosyl trehalose synthase, domain 2"/>
    <property type="match status" value="2"/>
</dbReference>
<dbReference type="SUPFAM" id="SSF51445">
    <property type="entry name" value="(Trans)glycosidases"/>
    <property type="match status" value="1"/>
</dbReference>
<dbReference type="InterPro" id="IPR013797">
    <property type="entry name" value="Maltooligo_trehalose_synth_4"/>
</dbReference>
<keyword evidence="4" id="KW-1185">Reference proteome</keyword>
<evidence type="ECO:0000256" key="1">
    <source>
        <dbReference type="SAM" id="MobiDB-lite"/>
    </source>
</evidence>
<dbReference type="Proteomes" id="UP001165524">
    <property type="component" value="Unassembled WGS sequence"/>
</dbReference>
<gene>
    <name evidence="3" type="primary">treY</name>
    <name evidence="3" type="ORF">MU846_11825</name>
</gene>
<evidence type="ECO:0000259" key="2">
    <source>
        <dbReference type="SMART" id="SM00642"/>
    </source>
</evidence>
<comment type="caution">
    <text evidence="3">The sequence shown here is derived from an EMBL/GenBank/DDBJ whole genome shotgun (WGS) entry which is preliminary data.</text>
</comment>
<dbReference type="CDD" id="cd11336">
    <property type="entry name" value="AmyAc_MTSase"/>
    <property type="match status" value="1"/>
</dbReference>
<proteinExistence type="predicted"/>
<sequence>MIPLRATLRLQCHAGFTFDDAAAWLEYFAALGISHLYLSPVLAPMPGSGHGYDLADPRRINPEAGGEAALRRLAEGARAHDMGLILDVVANHMAAHPANPFWDDVLRWGPASAHAQLFDIDWAAAGGKMILPVLPAPYGQCLAEGQLRLVQRERRGERENEPESAPERAPESELRIAVNDGLHLPLSVASVGGLLRDTGITGHTSIAEALLRATHPRQAAEALAQAGQWAAQPAGQRALADLCTRFHEDDGQRTERWHSLLSAQHYRLVHWRSGADLLNWRRFFDINELAAVQGNRPEVFALLHDTLWPLVHDGLVHGLRVDHVDGLADPGAYCRLLRQQLDQHWPGRGPGPWLFVEKILAAEETLPGDWPVHGTTGYEFMEEVSLLLHDARGGPALAALWAALDDGPPLEQATWQARADILDGSLACDLARTVRQFSALAEQSLATSDLAPAALHRAIRALALALPVYRIYHNGHLTGSADQHWLAQAAQAARAHLPATDHPVLAQLLRWLTTDPQHSPDPASHREAVARFGQLSAPLAAKGIEDTLCYRHSLLLSRNEVGADLSRLAGDATRFHQHCQRRARRWPATLLATATHDSKRGEDARARLAVLSERAEQWRQLWPRLTQLAAPLMASDDQPHPADLTRLYQTLLGHWPMTLSRRDSPLAEEFHQRLQQWQRKALRETRQRSHWQAPDAAYEQHCADFLAGLFRHAASAPLWHALCEAAHSLMVPGALNSLTQCVLRLTTPGVPDLYQGGDGWDFNLVDPDNRRPVDFGLRAGWLQQPASPQALLAGWRDGRLKQWLIARVLELRRARPTLFSHGDYQPLATQGALPASVLAFARSWQDQALIVIAPYHSAAALAGVDVPHIAPERWGDSALLLPAALAAAPLTDIVSGQTFPTCTALAERDARLPLASLLAYWPVAVLTTSPTLKEPAP</sequence>
<dbReference type="NCBIfam" id="TIGR02401">
    <property type="entry name" value="trehalose_TreY"/>
    <property type="match status" value="1"/>
</dbReference>
<dbReference type="RefSeq" id="WP_246952978.1">
    <property type="nucleotide sequence ID" value="NZ_JALKII010000008.1"/>
</dbReference>
<feature type="domain" description="Glycosyl hydrolase family 13 catalytic" evidence="2">
    <location>
        <begin position="16"/>
        <end position="542"/>
    </location>
</feature>
<dbReference type="Gene3D" id="1.10.10.470">
    <property type="entry name" value="Maltooligosyl trehalose synthase, domain 4"/>
    <property type="match status" value="1"/>
</dbReference>